<sequence>MVVRGAVELDFLLLQHRLLVEGAVGHRDGALEGAVGCRGIARHGNAQVDDRAARVGRDVEILADVGHPVGRIHQVRDDAAVAGALRKRTAEDGDGVDTAGGNAVLECGRFTHPIVF</sequence>
<dbReference type="AlphaFoldDB" id="A0AAV4LM41"/>
<dbReference type="RefSeq" id="XP_067712947.1">
    <property type="nucleotide sequence ID" value="XM_067856846.1"/>
</dbReference>
<organism evidence="1 2">
    <name type="scientific">Babesia caballi</name>
    <dbReference type="NCBI Taxonomy" id="5871"/>
    <lineage>
        <taxon>Eukaryota</taxon>
        <taxon>Sar</taxon>
        <taxon>Alveolata</taxon>
        <taxon>Apicomplexa</taxon>
        <taxon>Aconoidasida</taxon>
        <taxon>Piroplasmida</taxon>
        <taxon>Babesiidae</taxon>
        <taxon>Babesia</taxon>
    </lineage>
</organism>
<protein>
    <submittedName>
        <fullName evidence="1">Acylase</fullName>
    </submittedName>
</protein>
<name>A0AAV4LM41_BABCB</name>
<dbReference type="EMBL" id="BPLF01000001">
    <property type="protein sequence ID" value="GIX60876.1"/>
    <property type="molecule type" value="Genomic_DNA"/>
</dbReference>
<gene>
    <name evidence="1" type="ORF">BcabD6B2_03110</name>
</gene>
<keyword evidence="2" id="KW-1185">Reference proteome</keyword>
<evidence type="ECO:0000313" key="1">
    <source>
        <dbReference type="EMBL" id="GIX60876.1"/>
    </source>
</evidence>
<proteinExistence type="predicted"/>
<reference evidence="1 2" key="1">
    <citation type="submission" date="2021-06" db="EMBL/GenBank/DDBJ databases">
        <title>Genome sequence of Babesia caballi.</title>
        <authorList>
            <person name="Yamagishi J."/>
            <person name="Kidaka T."/>
            <person name="Ochi A."/>
        </authorList>
    </citation>
    <scope>NUCLEOTIDE SEQUENCE [LARGE SCALE GENOMIC DNA]</scope>
    <source>
        <strain evidence="1">USDA-D6B2</strain>
    </source>
</reference>
<dbReference type="Proteomes" id="UP001497744">
    <property type="component" value="Unassembled WGS sequence"/>
</dbReference>
<accession>A0AAV4LM41</accession>
<dbReference type="GeneID" id="94192359"/>
<evidence type="ECO:0000313" key="2">
    <source>
        <dbReference type="Proteomes" id="UP001497744"/>
    </source>
</evidence>
<comment type="caution">
    <text evidence="1">The sequence shown here is derived from an EMBL/GenBank/DDBJ whole genome shotgun (WGS) entry which is preliminary data.</text>
</comment>